<evidence type="ECO:0000256" key="4">
    <source>
        <dbReference type="ARBA" id="ARBA00022801"/>
    </source>
</evidence>
<feature type="binding site" evidence="6">
    <location>
        <position position="68"/>
    </location>
    <ligand>
        <name>Zn(2+)</name>
        <dbReference type="ChEBI" id="CHEBI:29105"/>
        <label>1</label>
    </ligand>
</feature>
<dbReference type="PANTHER" id="PTHR43668:SF2">
    <property type="entry name" value="ALLANTOINASE"/>
    <property type="match status" value="1"/>
</dbReference>
<feature type="binding site" evidence="6">
    <location>
        <position position="160"/>
    </location>
    <ligand>
        <name>Zn(2+)</name>
        <dbReference type="ChEBI" id="CHEBI:29105"/>
        <label>1</label>
    </ligand>
</feature>
<keyword evidence="9" id="KW-1185">Reference proteome</keyword>
<feature type="active site" evidence="6">
    <location>
        <position position="320"/>
    </location>
</feature>
<dbReference type="NCBIfam" id="TIGR00857">
    <property type="entry name" value="pyrC_multi"/>
    <property type="match status" value="1"/>
</dbReference>
<dbReference type="RefSeq" id="WP_184678649.1">
    <property type="nucleotide sequence ID" value="NZ_JACHGY010000001.1"/>
</dbReference>
<dbReference type="GO" id="GO:0004038">
    <property type="term" value="F:allantoinase activity"/>
    <property type="evidence" value="ECO:0007669"/>
    <property type="project" value="TreeGrafter"/>
</dbReference>
<dbReference type="SUPFAM" id="SSF51556">
    <property type="entry name" value="Metallo-dependent hydrolases"/>
    <property type="match status" value="1"/>
</dbReference>
<dbReference type="InterPro" id="IPR004722">
    <property type="entry name" value="DHOase"/>
</dbReference>
<dbReference type="EC" id="3.5.2.3" evidence="6"/>
<organism evidence="8 9">
    <name type="scientific">Algisphaera agarilytica</name>
    <dbReference type="NCBI Taxonomy" id="1385975"/>
    <lineage>
        <taxon>Bacteria</taxon>
        <taxon>Pseudomonadati</taxon>
        <taxon>Planctomycetota</taxon>
        <taxon>Phycisphaerae</taxon>
        <taxon>Phycisphaerales</taxon>
        <taxon>Phycisphaeraceae</taxon>
        <taxon>Algisphaera</taxon>
    </lineage>
</organism>
<keyword evidence="5 6" id="KW-0665">Pyrimidine biosynthesis</keyword>
<comment type="function">
    <text evidence="1 6">Catalyzes the reversible cyclization of carbamoyl aspartate to dihydroorotate.</text>
</comment>
<comment type="catalytic activity">
    <reaction evidence="6">
        <text>(S)-dihydroorotate + H2O = N-carbamoyl-L-aspartate + H(+)</text>
        <dbReference type="Rhea" id="RHEA:24296"/>
        <dbReference type="ChEBI" id="CHEBI:15377"/>
        <dbReference type="ChEBI" id="CHEBI:15378"/>
        <dbReference type="ChEBI" id="CHEBI:30864"/>
        <dbReference type="ChEBI" id="CHEBI:32814"/>
        <dbReference type="EC" id="3.5.2.3"/>
    </reaction>
</comment>
<evidence type="ECO:0000256" key="6">
    <source>
        <dbReference type="HAMAP-Rule" id="MF_00220"/>
    </source>
</evidence>
<dbReference type="PANTHER" id="PTHR43668">
    <property type="entry name" value="ALLANTOINASE"/>
    <property type="match status" value="1"/>
</dbReference>
<dbReference type="HAMAP" id="MF_00220_B">
    <property type="entry name" value="PyrC_classI_B"/>
    <property type="match status" value="1"/>
</dbReference>
<sequence length="440" mass="46396">MSQDSSANAPRLTIQNGRLIDPAAGIDQVTDLVLEHGKVISVGKVDSPEGEVIDASGMIVSPGLIDPHVHFREPGGEHKETIATGAASAINGGFTTVCVMPNTTPTLDDDGRVEFVHRQAERAGLCNVFVVGAATKGRDGKELAEIGLMSKAGAVAFSDDGCAVASAGVMAKALTYVAMTGKVFMQHCEDPELGGGAMNAGTLATKMGLPGWPRVAEELTLQRDIQLCKAQNYACRYHAQHMTTAWGVEILRRARADAKAAGHEDVLTGEASPHHLLLTEDACEGYNTNAKMNPPLRQQSDIDALKAGIADGTITVLATDHAPHTAEEKSLEFVAAPYGIVGLDCALPLYIKALVEPGVIDWPKLIELLTINPAKLCNLDGKGTLAVGSDADVTIIDPDHEWTIDVDAFASKARNCPFDGWAVKGKARDVIVGGKVITLD</sequence>
<comment type="caution">
    <text evidence="8">The sequence shown here is derived from an EMBL/GenBank/DDBJ whole genome shotgun (WGS) entry which is preliminary data.</text>
</comment>
<protein>
    <recommendedName>
        <fullName evidence="6">Dihydroorotase</fullName>
        <shortName evidence="6">DHOase</shortName>
        <ecNumber evidence="6">3.5.2.3</ecNumber>
    </recommendedName>
</protein>
<dbReference type="GO" id="GO:0008270">
    <property type="term" value="F:zinc ion binding"/>
    <property type="evidence" value="ECO:0007669"/>
    <property type="project" value="UniProtKB-UniRule"/>
</dbReference>
<comment type="cofactor">
    <cofactor evidence="6">
        <name>Zn(2+)</name>
        <dbReference type="ChEBI" id="CHEBI:29105"/>
    </cofactor>
    <text evidence="6">Binds 2 Zn(2+) ions per subunit.</text>
</comment>
<feature type="binding site" evidence="6">
    <location>
        <position position="320"/>
    </location>
    <ligand>
        <name>Zn(2+)</name>
        <dbReference type="ChEBI" id="CHEBI:29105"/>
        <label>1</label>
    </ligand>
</feature>
<name>A0A7X0LM04_9BACT</name>
<dbReference type="GO" id="GO:0004151">
    <property type="term" value="F:dihydroorotase activity"/>
    <property type="evidence" value="ECO:0007669"/>
    <property type="project" value="UniProtKB-UniRule"/>
</dbReference>
<proteinExistence type="inferred from homology"/>
<evidence type="ECO:0000259" key="7">
    <source>
        <dbReference type="Pfam" id="PF01979"/>
    </source>
</evidence>
<dbReference type="EMBL" id="JACHGY010000001">
    <property type="protein sequence ID" value="MBB6431161.1"/>
    <property type="molecule type" value="Genomic_DNA"/>
</dbReference>
<dbReference type="PROSITE" id="PS00483">
    <property type="entry name" value="DIHYDROOROTASE_2"/>
    <property type="match status" value="1"/>
</dbReference>
<feature type="binding site" evidence="6">
    <location>
        <position position="160"/>
    </location>
    <ligand>
        <name>Zn(2+)</name>
        <dbReference type="ChEBI" id="CHEBI:29105"/>
        <label>2</label>
    </ligand>
</feature>
<evidence type="ECO:0000256" key="5">
    <source>
        <dbReference type="ARBA" id="ARBA00022975"/>
    </source>
</evidence>
<comment type="pathway">
    <text evidence="6">Pyrimidine metabolism; UMP biosynthesis via de novo pathway; (S)-dihydroorotate from bicarbonate: step 3/3.</text>
</comment>
<feature type="binding site" evidence="6">
    <location>
        <position position="324"/>
    </location>
    <ligand>
        <name>substrate</name>
    </ligand>
</feature>
<dbReference type="SUPFAM" id="SSF51338">
    <property type="entry name" value="Composite domain of metallo-dependent hydrolases"/>
    <property type="match status" value="1"/>
</dbReference>
<dbReference type="InterPro" id="IPR032466">
    <property type="entry name" value="Metal_Hydrolase"/>
</dbReference>
<evidence type="ECO:0000313" key="8">
    <source>
        <dbReference type="EMBL" id="MBB6431161.1"/>
    </source>
</evidence>
<evidence type="ECO:0000313" key="9">
    <source>
        <dbReference type="Proteomes" id="UP000541810"/>
    </source>
</evidence>
<dbReference type="InterPro" id="IPR050138">
    <property type="entry name" value="DHOase/Allantoinase_Hydrolase"/>
</dbReference>
<dbReference type="CDD" id="cd01317">
    <property type="entry name" value="DHOase_IIa"/>
    <property type="match status" value="1"/>
</dbReference>
<feature type="binding site" evidence="6">
    <location>
        <position position="293"/>
    </location>
    <ligand>
        <name>substrate</name>
    </ligand>
</feature>
<feature type="binding site" evidence="6">
    <location>
        <begin position="70"/>
        <end position="72"/>
    </location>
    <ligand>
        <name>substrate</name>
    </ligand>
</feature>
<dbReference type="Proteomes" id="UP000541810">
    <property type="component" value="Unassembled WGS sequence"/>
</dbReference>
<comment type="similarity">
    <text evidence="2 6">Belongs to the metallo-dependent hydrolases superfamily. DHOase family. Class I DHOase subfamily.</text>
</comment>
<dbReference type="GO" id="GO:0005737">
    <property type="term" value="C:cytoplasm"/>
    <property type="evidence" value="ECO:0007669"/>
    <property type="project" value="TreeGrafter"/>
</dbReference>
<comment type="caution">
    <text evidence="6">Lacks conserved residue(s) required for the propagation of feature annotation.</text>
</comment>
<feature type="binding site" evidence="6">
    <location>
        <position position="70"/>
    </location>
    <ligand>
        <name>Zn(2+)</name>
        <dbReference type="ChEBI" id="CHEBI:29105"/>
        <label>1</label>
    </ligand>
</feature>
<dbReference type="GO" id="GO:0006145">
    <property type="term" value="P:purine nucleobase catabolic process"/>
    <property type="evidence" value="ECO:0007669"/>
    <property type="project" value="TreeGrafter"/>
</dbReference>
<evidence type="ECO:0000256" key="3">
    <source>
        <dbReference type="ARBA" id="ARBA00022723"/>
    </source>
</evidence>
<feature type="binding site" evidence="6">
    <location>
        <position position="102"/>
    </location>
    <ligand>
        <name>substrate</name>
    </ligand>
</feature>
<reference evidence="8 9" key="1">
    <citation type="submission" date="2020-08" db="EMBL/GenBank/DDBJ databases">
        <title>Genomic Encyclopedia of Type Strains, Phase IV (KMG-IV): sequencing the most valuable type-strain genomes for metagenomic binning, comparative biology and taxonomic classification.</title>
        <authorList>
            <person name="Goeker M."/>
        </authorList>
    </citation>
    <scope>NUCLEOTIDE SEQUENCE [LARGE SCALE GENOMIC DNA]</scope>
    <source>
        <strain evidence="8 9">DSM 103725</strain>
    </source>
</reference>
<dbReference type="Pfam" id="PF01979">
    <property type="entry name" value="Amidohydro_1"/>
    <property type="match status" value="1"/>
</dbReference>
<dbReference type="InterPro" id="IPR006680">
    <property type="entry name" value="Amidohydro-rel"/>
</dbReference>
<evidence type="ECO:0000256" key="1">
    <source>
        <dbReference type="ARBA" id="ARBA00002368"/>
    </source>
</evidence>
<dbReference type="Gene3D" id="2.30.40.10">
    <property type="entry name" value="Urease, subunit C, domain 1"/>
    <property type="match status" value="1"/>
</dbReference>
<dbReference type="InterPro" id="IPR002195">
    <property type="entry name" value="Dihydroorotase_CS"/>
</dbReference>
<evidence type="ECO:0000256" key="2">
    <source>
        <dbReference type="ARBA" id="ARBA00010286"/>
    </source>
</evidence>
<keyword evidence="3 6" id="KW-0479">Metal-binding</keyword>
<dbReference type="Gene3D" id="3.20.20.140">
    <property type="entry name" value="Metal-dependent hydrolases"/>
    <property type="match status" value="1"/>
</dbReference>
<keyword evidence="4 6" id="KW-0378">Hydrolase</keyword>
<dbReference type="UniPathway" id="UPA00070">
    <property type="reaction ID" value="UER00117"/>
</dbReference>
<dbReference type="AlphaFoldDB" id="A0A7X0LM04"/>
<dbReference type="InterPro" id="IPR011059">
    <property type="entry name" value="Metal-dep_hydrolase_composite"/>
</dbReference>
<gene>
    <name evidence="6" type="primary">pyrC</name>
    <name evidence="8" type="ORF">HNQ40_002967</name>
</gene>
<dbReference type="GO" id="GO:0044205">
    <property type="term" value="P:'de novo' UMP biosynthetic process"/>
    <property type="evidence" value="ECO:0007669"/>
    <property type="project" value="UniProtKB-UniRule"/>
</dbReference>
<accession>A0A7X0LM04</accession>
<feature type="binding site" evidence="6">
    <location>
        <position position="187"/>
    </location>
    <ligand>
        <name>Zn(2+)</name>
        <dbReference type="ChEBI" id="CHEBI:29105"/>
        <label>2</label>
    </ligand>
</feature>
<feature type="domain" description="Amidohydrolase-related" evidence="7">
    <location>
        <begin position="59"/>
        <end position="436"/>
    </location>
</feature>
<keyword evidence="6" id="KW-0862">Zinc</keyword>
<dbReference type="PROSITE" id="PS00482">
    <property type="entry name" value="DIHYDROOROTASE_1"/>
    <property type="match status" value="1"/>
</dbReference>
<feature type="binding site" evidence="6">
    <location>
        <position position="241"/>
    </location>
    <ligand>
        <name>Zn(2+)</name>
        <dbReference type="ChEBI" id="CHEBI:29105"/>
        <label>2</label>
    </ligand>
</feature>